<dbReference type="InterPro" id="IPR012910">
    <property type="entry name" value="Plug_dom"/>
</dbReference>
<dbReference type="Pfam" id="PF07715">
    <property type="entry name" value="Plug"/>
    <property type="match status" value="1"/>
</dbReference>
<keyword evidence="6 8" id="KW-0472">Membrane</keyword>
<accession>A0A235BTH5</accession>
<evidence type="ECO:0000256" key="1">
    <source>
        <dbReference type="ARBA" id="ARBA00004571"/>
    </source>
</evidence>
<gene>
    <name evidence="10" type="ORF">CH333_05045</name>
</gene>
<dbReference type="GO" id="GO:0015344">
    <property type="term" value="F:siderophore uptake transmembrane transporter activity"/>
    <property type="evidence" value="ECO:0007669"/>
    <property type="project" value="TreeGrafter"/>
</dbReference>
<dbReference type="PROSITE" id="PS52016">
    <property type="entry name" value="TONB_DEPENDENT_REC_3"/>
    <property type="match status" value="1"/>
</dbReference>
<dbReference type="InterPro" id="IPR036942">
    <property type="entry name" value="Beta-barrel_TonB_sf"/>
</dbReference>
<dbReference type="PANTHER" id="PTHR30069">
    <property type="entry name" value="TONB-DEPENDENT OUTER MEMBRANE RECEPTOR"/>
    <property type="match status" value="1"/>
</dbReference>
<keyword evidence="7 8" id="KW-0998">Cell outer membrane</keyword>
<protein>
    <recommendedName>
        <fullName evidence="9">TonB-dependent receptor plug domain-containing protein</fullName>
    </recommendedName>
</protein>
<name>A0A235BTH5_UNCW3</name>
<evidence type="ECO:0000256" key="2">
    <source>
        <dbReference type="ARBA" id="ARBA00022448"/>
    </source>
</evidence>
<keyword evidence="4 8" id="KW-0812">Transmembrane</keyword>
<evidence type="ECO:0000313" key="10">
    <source>
        <dbReference type="EMBL" id="OYD15773.1"/>
    </source>
</evidence>
<dbReference type="EMBL" id="NOZQ01000103">
    <property type="protein sequence ID" value="OYD15773.1"/>
    <property type="molecule type" value="Genomic_DNA"/>
</dbReference>
<evidence type="ECO:0000256" key="4">
    <source>
        <dbReference type="ARBA" id="ARBA00022692"/>
    </source>
</evidence>
<dbReference type="InterPro" id="IPR039426">
    <property type="entry name" value="TonB-dep_rcpt-like"/>
</dbReference>
<comment type="caution">
    <text evidence="10">The sequence shown here is derived from an EMBL/GenBank/DDBJ whole genome shotgun (WGS) entry which is preliminary data.</text>
</comment>
<evidence type="ECO:0000256" key="7">
    <source>
        <dbReference type="ARBA" id="ARBA00023237"/>
    </source>
</evidence>
<organism evidence="10 11">
    <name type="scientific">candidate division WOR-3 bacterium JGI_Cruoil_03_44_89</name>
    <dbReference type="NCBI Taxonomy" id="1973748"/>
    <lineage>
        <taxon>Bacteria</taxon>
        <taxon>Bacteria division WOR-3</taxon>
    </lineage>
</organism>
<comment type="similarity">
    <text evidence="8">Belongs to the TonB-dependent receptor family.</text>
</comment>
<evidence type="ECO:0000256" key="3">
    <source>
        <dbReference type="ARBA" id="ARBA00022452"/>
    </source>
</evidence>
<evidence type="ECO:0000256" key="6">
    <source>
        <dbReference type="ARBA" id="ARBA00023136"/>
    </source>
</evidence>
<dbReference type="PANTHER" id="PTHR30069:SF29">
    <property type="entry name" value="HEMOGLOBIN AND HEMOGLOBIN-HAPTOGLOBIN-BINDING PROTEIN 1-RELATED"/>
    <property type="match status" value="1"/>
</dbReference>
<evidence type="ECO:0000259" key="9">
    <source>
        <dbReference type="Pfam" id="PF07715"/>
    </source>
</evidence>
<dbReference type="GO" id="GO:0009279">
    <property type="term" value="C:cell outer membrane"/>
    <property type="evidence" value="ECO:0007669"/>
    <property type="project" value="UniProtKB-SubCell"/>
</dbReference>
<dbReference type="Proteomes" id="UP000215215">
    <property type="component" value="Unassembled WGS sequence"/>
</dbReference>
<dbReference type="AlphaFoldDB" id="A0A235BTH5"/>
<keyword evidence="3 8" id="KW-1134">Transmembrane beta strand</keyword>
<comment type="subcellular location">
    <subcellularLocation>
        <location evidence="1 8">Cell outer membrane</location>
        <topology evidence="1 8">Multi-pass membrane protein</topology>
    </subcellularLocation>
</comment>
<reference evidence="10 11" key="1">
    <citation type="submission" date="2017-07" db="EMBL/GenBank/DDBJ databases">
        <title>Recovery of genomes from metagenomes via a dereplication, aggregation, and scoring strategy.</title>
        <authorList>
            <person name="Sieber C.M."/>
            <person name="Probst A.J."/>
            <person name="Sharrar A."/>
            <person name="Thomas B.C."/>
            <person name="Hess M."/>
            <person name="Tringe S.G."/>
            <person name="Banfield J.F."/>
        </authorList>
    </citation>
    <scope>NUCLEOTIDE SEQUENCE [LARGE SCALE GENOMIC DNA]</scope>
    <source>
        <strain evidence="10">JGI_Cruoil_03_44_89</strain>
    </source>
</reference>
<proteinExistence type="inferred from homology"/>
<dbReference type="InterPro" id="IPR037066">
    <property type="entry name" value="Plug_dom_sf"/>
</dbReference>
<keyword evidence="5" id="KW-0732">Signal</keyword>
<evidence type="ECO:0000256" key="5">
    <source>
        <dbReference type="ARBA" id="ARBA00022729"/>
    </source>
</evidence>
<sequence length="710" mass="82445">MMGYKTIIKNRVVVKSGVSTFLRVELEEEPIQMKGITVKPSFFEKTKDAIVSSRKMDYGEIISQPGGCYDVQRAVQALPAVVSGTDQNNEVIVRGGNYGENLFLVDNIEITNPNHFGWQGTGGGPVNIINTEFVSDIDFIAGAFPARYGDKTSSVMDIKLRDPSRDRLNVKFDIGMAGAGGSIEGPIRNGAYMISAHRSFLSLIKSSFGLTAVPNYYSIQGKMVYDLSRSHKLIINEIYGNDWICIEEEPSAYHSTMDITIDAKSHQYTLGGTLKSLFKNGYSLLTFSRTLNYWAHYVTDTNKTEIYHNYATEAENSVKYDLTLKPKDKSELCLGFYLKNPQINYDTRQKPDTLFIYDPETGTVIDTTDYVYRLDVKKDTSSYRYGGYIQYKQKINGLLTLTAGLRYTWLDYTKNRLLSPRIGGSLNLLRDTHLNVAYGRCYQPPEWYELLYDERNSRLKSKYTDQYIVGVEHLFTEDVKGTIEAYYKEYKDVPIPEAYTTPDPNDWAHVYVNKGEGYCKGIEFFLQKKVKQNLWGTLSYSYSIARMKDPRYPENEYPWDFDFRNVFTLIAGYRKEFQELTWFKEMKRKWWYNFITFVPIVPADVSEYSFRYRYIGGKPYTPKTYHPEWQKWTVDEEQSFNSTRMPPYTRFDLHLEQRWFLGSLSLGSYFEIENLFNIPNIWNYQYNDDGTKDTIYQYGRMIIGGFIIEF</sequence>
<evidence type="ECO:0000256" key="8">
    <source>
        <dbReference type="PROSITE-ProRule" id="PRU01360"/>
    </source>
</evidence>
<feature type="domain" description="TonB-dependent receptor plug" evidence="9">
    <location>
        <begin position="69"/>
        <end position="151"/>
    </location>
</feature>
<dbReference type="SUPFAM" id="SSF56935">
    <property type="entry name" value="Porins"/>
    <property type="match status" value="1"/>
</dbReference>
<dbReference type="GO" id="GO:0044718">
    <property type="term" value="P:siderophore transmembrane transport"/>
    <property type="evidence" value="ECO:0007669"/>
    <property type="project" value="TreeGrafter"/>
</dbReference>
<keyword evidence="2 8" id="KW-0813">Transport</keyword>
<dbReference type="Gene3D" id="2.40.170.20">
    <property type="entry name" value="TonB-dependent receptor, beta-barrel domain"/>
    <property type="match status" value="1"/>
</dbReference>
<dbReference type="Gene3D" id="2.170.130.10">
    <property type="entry name" value="TonB-dependent receptor, plug domain"/>
    <property type="match status" value="1"/>
</dbReference>
<evidence type="ECO:0000313" key="11">
    <source>
        <dbReference type="Proteomes" id="UP000215215"/>
    </source>
</evidence>